<evidence type="ECO:0000313" key="4">
    <source>
        <dbReference type="Proteomes" id="UP001071230"/>
    </source>
</evidence>
<keyword evidence="2" id="KW-0378">Hydrolase</keyword>
<dbReference type="SUPFAM" id="SSF50331">
    <property type="entry name" value="MOP-like"/>
    <property type="match status" value="1"/>
</dbReference>
<sequence>MGNRDGADLIRVIFATGHAAVKATGLKPDKTVYVSVRPEKLKCATTSVPGFNLRGLVKEHIYVGSVIKTIIELSNRQEVTMSLLAGAPLIPLGETVWVYWEKEDTVVLHANEETPSSLCEQVPKIEVRA</sequence>
<evidence type="ECO:0000313" key="3">
    <source>
        <dbReference type="EMBL" id="CEJ06505.1"/>
    </source>
</evidence>
<dbReference type="KEGG" id="aacx:DEACI_4221"/>
<reference evidence="3" key="1">
    <citation type="submission" date="2014-11" db="EMBL/GenBank/DDBJ databases">
        <authorList>
            <person name="Hornung B.V."/>
        </authorList>
    </citation>
    <scope>NUCLEOTIDE SEQUENCE</scope>
    <source>
        <strain evidence="3">INE</strain>
    </source>
</reference>
<accession>A0A8S0W5Q8</accession>
<evidence type="ECO:0000313" key="2">
    <source>
        <dbReference type="EMBL" id="CAA7603398.1"/>
    </source>
</evidence>
<dbReference type="Pfam" id="PF08402">
    <property type="entry name" value="TOBE_2"/>
    <property type="match status" value="1"/>
</dbReference>
<dbReference type="InterPro" id="IPR013611">
    <property type="entry name" value="Transp-assoc_OB_typ2"/>
</dbReference>
<gene>
    <name evidence="3" type="ORF">DEACI_0953</name>
    <name evidence="2" type="ORF">DEACI_4221</name>
</gene>
<keyword evidence="4" id="KW-1185">Reference proteome</keyword>
<dbReference type="EMBL" id="CDGJ01000029">
    <property type="protein sequence ID" value="CEJ06505.1"/>
    <property type="molecule type" value="Genomic_DNA"/>
</dbReference>
<evidence type="ECO:0000259" key="1">
    <source>
        <dbReference type="Pfam" id="PF08402"/>
    </source>
</evidence>
<dbReference type="InterPro" id="IPR008995">
    <property type="entry name" value="Mo/tungstate-bd_C_term_dom"/>
</dbReference>
<dbReference type="GO" id="GO:0022857">
    <property type="term" value="F:transmembrane transporter activity"/>
    <property type="evidence" value="ECO:0007669"/>
    <property type="project" value="InterPro"/>
</dbReference>
<protein>
    <submittedName>
        <fullName evidence="3">Molybdate/tungstate binding, C-terminal</fullName>
    </submittedName>
    <submittedName>
        <fullName evidence="2">Transport-associated OB, type 2</fullName>
        <ecNumber evidence="2">3.6.3.-</ecNumber>
    </submittedName>
</protein>
<dbReference type="Proteomes" id="UP001071230">
    <property type="component" value="Unassembled WGS sequence"/>
</dbReference>
<dbReference type="GO" id="GO:0016787">
    <property type="term" value="F:hydrolase activity"/>
    <property type="evidence" value="ECO:0007669"/>
    <property type="project" value="UniProtKB-KW"/>
</dbReference>
<dbReference type="GO" id="GO:0043190">
    <property type="term" value="C:ATP-binding cassette (ABC) transporter complex"/>
    <property type="evidence" value="ECO:0007669"/>
    <property type="project" value="InterPro"/>
</dbReference>
<dbReference type="EMBL" id="LR746496">
    <property type="protein sequence ID" value="CAA7603398.1"/>
    <property type="molecule type" value="Genomic_DNA"/>
</dbReference>
<dbReference type="Proteomes" id="UP000836597">
    <property type="component" value="Chromosome"/>
</dbReference>
<dbReference type="GO" id="GO:0005524">
    <property type="term" value="F:ATP binding"/>
    <property type="evidence" value="ECO:0007669"/>
    <property type="project" value="InterPro"/>
</dbReference>
<reference evidence="2" key="2">
    <citation type="submission" date="2020-01" db="EMBL/GenBank/DDBJ databases">
        <authorList>
            <person name="Hornung B."/>
        </authorList>
    </citation>
    <scope>NUCLEOTIDE SEQUENCE</scope>
    <source>
        <strain evidence="2">PacBioINE</strain>
    </source>
</reference>
<feature type="domain" description="Transport-associated OB type 2" evidence="1">
    <location>
        <begin position="34"/>
        <end position="108"/>
    </location>
</feature>
<dbReference type="RefSeq" id="WP_240986608.1">
    <property type="nucleotide sequence ID" value="NZ_CDGJ01000029.1"/>
</dbReference>
<organism evidence="2">
    <name type="scientific">Acididesulfobacillus acetoxydans</name>
    <dbReference type="NCBI Taxonomy" id="1561005"/>
    <lineage>
        <taxon>Bacteria</taxon>
        <taxon>Bacillati</taxon>
        <taxon>Bacillota</taxon>
        <taxon>Clostridia</taxon>
        <taxon>Eubacteriales</taxon>
        <taxon>Peptococcaceae</taxon>
        <taxon>Acididesulfobacillus</taxon>
    </lineage>
</organism>
<proteinExistence type="predicted"/>
<dbReference type="EC" id="3.6.3.-" evidence="2"/>
<name>A0A8S0W5Q8_9FIRM</name>
<dbReference type="AlphaFoldDB" id="A0A8S0W5Q8"/>